<protein>
    <submittedName>
        <fullName evidence="2">Antibiotic biosynthesis monooxygenase domain-containing protein</fullName>
    </submittedName>
    <submittedName>
        <fullName evidence="3">Quinol monooxygenase</fullName>
        <ecNumber evidence="2 3">1.-.-.-</ecNumber>
    </submittedName>
</protein>
<keyword evidence="3" id="KW-0560">Oxidoreductase</keyword>
<dbReference type="GO" id="GO:0005829">
    <property type="term" value="C:cytosol"/>
    <property type="evidence" value="ECO:0007669"/>
    <property type="project" value="TreeGrafter"/>
</dbReference>
<evidence type="ECO:0000259" key="1">
    <source>
        <dbReference type="PROSITE" id="PS51725"/>
    </source>
</evidence>
<dbReference type="RefSeq" id="WP_049596432.1">
    <property type="nucleotide sequence ID" value="NZ_CPYD01000001.1"/>
</dbReference>
<dbReference type="InterPro" id="IPR011008">
    <property type="entry name" value="Dimeric_a/b-barrel"/>
</dbReference>
<dbReference type="Proteomes" id="UP000040578">
    <property type="component" value="Unassembled WGS sequence"/>
</dbReference>
<accession>A0AAW7JTW2</accession>
<dbReference type="SUPFAM" id="SSF54909">
    <property type="entry name" value="Dimeric alpha+beta barrel"/>
    <property type="match status" value="1"/>
</dbReference>
<gene>
    <name evidence="2" type="primary">ycnE</name>
    <name evidence="2" type="ORF">ERS137967_00153</name>
    <name evidence="3" type="ORF">QVN42_01305</name>
</gene>
<dbReference type="Proteomes" id="UP001167864">
    <property type="component" value="Unassembled WGS sequence"/>
</dbReference>
<evidence type="ECO:0000313" key="3">
    <source>
        <dbReference type="EMBL" id="MDN0086044.1"/>
    </source>
</evidence>
<dbReference type="Pfam" id="PF03992">
    <property type="entry name" value="ABM"/>
    <property type="match status" value="1"/>
</dbReference>
<feature type="domain" description="ABM" evidence="1">
    <location>
        <begin position="3"/>
        <end position="91"/>
    </location>
</feature>
<proteinExistence type="predicted"/>
<dbReference type="GO" id="GO:0004497">
    <property type="term" value="F:monooxygenase activity"/>
    <property type="evidence" value="ECO:0007669"/>
    <property type="project" value="UniProtKB-KW"/>
</dbReference>
<evidence type="ECO:0000313" key="4">
    <source>
        <dbReference type="Proteomes" id="UP000040578"/>
    </source>
</evidence>
<dbReference type="PROSITE" id="PS51725">
    <property type="entry name" value="ABM"/>
    <property type="match status" value="1"/>
</dbReference>
<dbReference type="EMBL" id="JAUEHU010000001">
    <property type="protein sequence ID" value="MDN0086044.1"/>
    <property type="molecule type" value="Genomic_DNA"/>
</dbReference>
<dbReference type="EC" id="1.-.-.-" evidence="2 3"/>
<dbReference type="InterPro" id="IPR050744">
    <property type="entry name" value="AI-2_Isomerase_LsrG"/>
</dbReference>
<comment type="caution">
    <text evidence="3">The sequence shown here is derived from an EMBL/GenBank/DDBJ whole genome shotgun (WGS) entry which is preliminary data.</text>
</comment>
<dbReference type="Gene3D" id="3.30.70.100">
    <property type="match status" value="1"/>
</dbReference>
<reference evidence="2 4" key="1">
    <citation type="submission" date="2015-03" db="EMBL/GenBank/DDBJ databases">
        <authorList>
            <consortium name="Pathogen Informatics"/>
            <person name="Murphy D."/>
        </authorList>
    </citation>
    <scope>NUCLEOTIDE SEQUENCE [LARGE SCALE GENOMIC DNA]</scope>
    <source>
        <strain evidence="2">Type strain: CIP110231</strain>
        <strain evidence="4">type strain: CIP110231</strain>
    </source>
</reference>
<keyword evidence="4" id="KW-1185">Reference proteome</keyword>
<dbReference type="InterPro" id="IPR007138">
    <property type="entry name" value="ABM_dom"/>
</dbReference>
<reference evidence="3" key="2">
    <citation type="submission" date="2023-06" db="EMBL/GenBank/DDBJ databases">
        <authorList>
            <person name="Polev D.E."/>
            <person name="Saitova A.T."/>
            <person name="Bogumilchik E.A."/>
            <person name="Kokorina G.I."/>
            <person name="Voskresenskaia E.A."/>
        </authorList>
    </citation>
    <scope>NUCLEOTIDE SEQUENCE</scope>
    <source>
        <strain evidence="3">2145 StPb PI</strain>
    </source>
</reference>
<dbReference type="PANTHER" id="PTHR33336">
    <property type="entry name" value="QUINOL MONOOXYGENASE YGIN-RELATED"/>
    <property type="match status" value="1"/>
</dbReference>
<dbReference type="PANTHER" id="PTHR33336:SF3">
    <property type="entry name" value="ABM DOMAIN-CONTAINING PROTEIN"/>
    <property type="match status" value="1"/>
</dbReference>
<evidence type="ECO:0000313" key="2">
    <source>
        <dbReference type="EMBL" id="CND86981.1"/>
    </source>
</evidence>
<keyword evidence="3" id="KW-0503">Monooxygenase</keyword>
<evidence type="ECO:0000313" key="5">
    <source>
        <dbReference type="Proteomes" id="UP001167864"/>
    </source>
</evidence>
<dbReference type="EMBL" id="CPYD01000001">
    <property type="protein sequence ID" value="CND86981.1"/>
    <property type="molecule type" value="Genomic_DNA"/>
</dbReference>
<sequence>MEVRVIASLVAKPEFIEDVKAIVHQIIEPSRAEGGNLQYDLHAEIGQPGTFVFFERWASDDALQKHNKTAHFQAFVGQLDGKLDNLDIKTLKQIA</sequence>
<dbReference type="AlphaFoldDB" id="A0AAW7JTW2"/>
<name>A0AAW7JTW2_9GAMM</name>
<organism evidence="3 5">
    <name type="scientific">Yersinia nurmii</name>
    <dbReference type="NCBI Taxonomy" id="685706"/>
    <lineage>
        <taxon>Bacteria</taxon>
        <taxon>Pseudomonadati</taxon>
        <taxon>Pseudomonadota</taxon>
        <taxon>Gammaproteobacteria</taxon>
        <taxon>Enterobacterales</taxon>
        <taxon>Yersiniaceae</taxon>
        <taxon>Yersinia</taxon>
    </lineage>
</organism>